<sequence>MDEKHVCGNWRSTKRLGMEQQIHQCLLVLKHFPQDITDLCGKNILGPFLWLCKFVSTIWLLRAVGTILQHVVSLKTFDSIVGDLFIFESQFEDLGESIFSESWRVHSTVVTSWSTQNALVEIVDHGLSFFCDGGSHDAVLGGTSVRQRLCYAHINVMLSFFHQITVGFGVDLLGTVVLDGFITIVLGFRAHIVKFQSLQKQAVLDEFQFAFVLMHVHGSESKMVTI</sequence>
<proteinExistence type="predicted"/>
<keyword evidence="2" id="KW-1185">Reference proteome</keyword>
<comment type="caution">
    <text evidence="1">The sequence shown here is derived from an EMBL/GenBank/DDBJ whole genome shotgun (WGS) entry which is preliminary data.</text>
</comment>
<organism evidence="1 2">
    <name type="scientific">Ogataea philodendri</name>
    <dbReference type="NCBI Taxonomy" id="1378263"/>
    <lineage>
        <taxon>Eukaryota</taxon>
        <taxon>Fungi</taxon>
        <taxon>Dikarya</taxon>
        <taxon>Ascomycota</taxon>
        <taxon>Saccharomycotina</taxon>
        <taxon>Pichiomycetes</taxon>
        <taxon>Pichiales</taxon>
        <taxon>Pichiaceae</taxon>
        <taxon>Ogataea</taxon>
    </lineage>
</organism>
<reference evidence="1" key="1">
    <citation type="journal article" date="2021" name="Open Biol.">
        <title>Shared evolutionary footprints suggest mitochondrial oxidative damage underlies multiple complex I losses in fungi.</title>
        <authorList>
            <person name="Schikora-Tamarit M.A."/>
            <person name="Marcet-Houben M."/>
            <person name="Nosek J."/>
            <person name="Gabaldon T."/>
        </authorList>
    </citation>
    <scope>NUCLEOTIDE SEQUENCE</scope>
    <source>
        <strain evidence="1">CBS6075</strain>
    </source>
</reference>
<name>A0A9P8P856_9ASCO</name>
<reference evidence="1" key="2">
    <citation type="submission" date="2021-01" db="EMBL/GenBank/DDBJ databases">
        <authorList>
            <person name="Schikora-Tamarit M.A."/>
        </authorList>
    </citation>
    <scope>NUCLEOTIDE SEQUENCE</scope>
    <source>
        <strain evidence="1">CBS6075</strain>
    </source>
</reference>
<gene>
    <name evidence="1" type="ORF">OGAPHI_003445</name>
</gene>
<evidence type="ECO:0000313" key="1">
    <source>
        <dbReference type="EMBL" id="KAH3666449.1"/>
    </source>
</evidence>
<dbReference type="Proteomes" id="UP000769157">
    <property type="component" value="Unassembled WGS sequence"/>
</dbReference>
<dbReference type="GeneID" id="70235410"/>
<protein>
    <submittedName>
        <fullName evidence="1">Uncharacterized protein</fullName>
    </submittedName>
</protein>
<dbReference type="AlphaFoldDB" id="A0A9P8P856"/>
<dbReference type="EMBL" id="JAEUBE010000255">
    <property type="protein sequence ID" value="KAH3666449.1"/>
    <property type="molecule type" value="Genomic_DNA"/>
</dbReference>
<accession>A0A9P8P856</accession>
<evidence type="ECO:0000313" key="2">
    <source>
        <dbReference type="Proteomes" id="UP000769157"/>
    </source>
</evidence>
<dbReference type="RefSeq" id="XP_046061580.1">
    <property type="nucleotide sequence ID" value="XM_046204420.1"/>
</dbReference>